<dbReference type="PANTHER" id="PTHR43792:SF1">
    <property type="entry name" value="N-ACETYLTRANSFERASE DOMAIN-CONTAINING PROTEIN"/>
    <property type="match status" value="1"/>
</dbReference>
<organism evidence="2 3">
    <name type="scientific">Alkalicoccobacillus murimartini</name>
    <dbReference type="NCBI Taxonomy" id="171685"/>
    <lineage>
        <taxon>Bacteria</taxon>
        <taxon>Bacillati</taxon>
        <taxon>Bacillota</taxon>
        <taxon>Bacilli</taxon>
        <taxon>Bacillales</taxon>
        <taxon>Bacillaceae</taxon>
        <taxon>Alkalicoccobacillus</taxon>
    </lineage>
</organism>
<gene>
    <name evidence="2" type="ORF">J2S05_003892</name>
</gene>
<dbReference type="EMBL" id="JAUSUA010000008">
    <property type="protein sequence ID" value="MDQ0209057.1"/>
    <property type="molecule type" value="Genomic_DNA"/>
</dbReference>
<accession>A0ABT9YMH2</accession>
<dbReference type="InterPro" id="IPR000182">
    <property type="entry name" value="GNAT_dom"/>
</dbReference>
<dbReference type="SUPFAM" id="SSF55729">
    <property type="entry name" value="Acyl-CoA N-acyltransferases (Nat)"/>
    <property type="match status" value="1"/>
</dbReference>
<dbReference type="InterPro" id="IPR016181">
    <property type="entry name" value="Acyl_CoA_acyltransferase"/>
</dbReference>
<evidence type="ECO:0000313" key="3">
    <source>
        <dbReference type="Proteomes" id="UP001225034"/>
    </source>
</evidence>
<dbReference type="RefSeq" id="WP_306985622.1">
    <property type="nucleotide sequence ID" value="NZ_JAUSUA010000008.1"/>
</dbReference>
<dbReference type="PANTHER" id="PTHR43792">
    <property type="entry name" value="GNAT FAMILY, PUTATIVE (AFU_ORTHOLOGUE AFUA_3G00765)-RELATED-RELATED"/>
    <property type="match status" value="1"/>
</dbReference>
<name>A0ABT9YMH2_9BACI</name>
<protein>
    <submittedName>
        <fullName evidence="2">RimJ/RimL family protein N-acetyltransferase</fullName>
    </submittedName>
</protein>
<reference evidence="2 3" key="1">
    <citation type="submission" date="2023-07" db="EMBL/GenBank/DDBJ databases">
        <title>Genomic Encyclopedia of Type Strains, Phase IV (KMG-IV): sequencing the most valuable type-strain genomes for metagenomic binning, comparative biology and taxonomic classification.</title>
        <authorList>
            <person name="Goeker M."/>
        </authorList>
    </citation>
    <scope>NUCLEOTIDE SEQUENCE [LARGE SCALE GENOMIC DNA]</scope>
    <source>
        <strain evidence="2 3">DSM 19154</strain>
    </source>
</reference>
<evidence type="ECO:0000259" key="1">
    <source>
        <dbReference type="PROSITE" id="PS51186"/>
    </source>
</evidence>
<sequence>MEIETARLIIRPPSIEDFDEYWEMNNNPEAKKYTGGVITLSYDEALFTHKQACGKFESSDNKVFSVIEKSTGKYLGYCGFKYCEILTGTEICYGYTQSAWGKGYGQEAARATLPYAFEKLKLKTLVSAVNPKNIASERILQKIGMQYDGQIEWKEQGLVNKYSLTSDKYFNIVASSL</sequence>
<feature type="domain" description="N-acetyltransferase" evidence="1">
    <location>
        <begin position="8"/>
        <end position="165"/>
    </location>
</feature>
<dbReference type="PROSITE" id="PS51186">
    <property type="entry name" value="GNAT"/>
    <property type="match status" value="1"/>
</dbReference>
<dbReference type="Pfam" id="PF13302">
    <property type="entry name" value="Acetyltransf_3"/>
    <property type="match status" value="1"/>
</dbReference>
<proteinExistence type="predicted"/>
<evidence type="ECO:0000313" key="2">
    <source>
        <dbReference type="EMBL" id="MDQ0209057.1"/>
    </source>
</evidence>
<dbReference type="InterPro" id="IPR051531">
    <property type="entry name" value="N-acetyltransferase"/>
</dbReference>
<comment type="caution">
    <text evidence="2">The sequence shown here is derived from an EMBL/GenBank/DDBJ whole genome shotgun (WGS) entry which is preliminary data.</text>
</comment>
<dbReference type="Gene3D" id="3.40.630.30">
    <property type="match status" value="1"/>
</dbReference>
<keyword evidence="3" id="KW-1185">Reference proteome</keyword>
<dbReference type="Proteomes" id="UP001225034">
    <property type="component" value="Unassembled WGS sequence"/>
</dbReference>